<protein>
    <submittedName>
        <fullName evidence="2">Uncharacterized protein</fullName>
    </submittedName>
</protein>
<dbReference type="EMBL" id="CP039350">
    <property type="protein sequence ID" value="QCD96423.1"/>
    <property type="molecule type" value="Genomic_DNA"/>
</dbReference>
<dbReference type="Proteomes" id="UP000501690">
    <property type="component" value="Linkage Group LG6"/>
</dbReference>
<evidence type="ECO:0000313" key="2">
    <source>
        <dbReference type="EMBL" id="QCD96423.1"/>
    </source>
</evidence>
<feature type="region of interest" description="Disordered" evidence="1">
    <location>
        <begin position="32"/>
        <end position="57"/>
    </location>
</feature>
<sequence>MVRVAWRKFITAKQFKQNCRIDALIMRHLAIGSVPPNGSSSRTRNSHRKDESPGGQS</sequence>
<proteinExistence type="predicted"/>
<reference evidence="2 3" key="1">
    <citation type="submission" date="2019-04" db="EMBL/GenBank/DDBJ databases">
        <title>An improved genome assembly and genetic linkage map for asparagus bean, Vigna unguiculata ssp. sesquipedialis.</title>
        <authorList>
            <person name="Xia Q."/>
            <person name="Zhang R."/>
            <person name="Dong Y."/>
        </authorList>
    </citation>
    <scope>NUCLEOTIDE SEQUENCE [LARGE SCALE GENOMIC DNA]</scope>
    <source>
        <tissue evidence="2">Leaf</tissue>
    </source>
</reference>
<evidence type="ECO:0000313" key="3">
    <source>
        <dbReference type="Proteomes" id="UP000501690"/>
    </source>
</evidence>
<evidence type="ECO:0000256" key="1">
    <source>
        <dbReference type="SAM" id="MobiDB-lite"/>
    </source>
</evidence>
<accession>A0A4D6M6L0</accession>
<dbReference type="AlphaFoldDB" id="A0A4D6M6L0"/>
<gene>
    <name evidence="2" type="ORF">DEO72_LG6g1126</name>
</gene>
<feature type="compositionally biased region" description="Basic and acidic residues" evidence="1">
    <location>
        <begin position="48"/>
        <end position="57"/>
    </location>
</feature>
<organism evidence="2 3">
    <name type="scientific">Vigna unguiculata</name>
    <name type="common">Cowpea</name>
    <dbReference type="NCBI Taxonomy" id="3917"/>
    <lineage>
        <taxon>Eukaryota</taxon>
        <taxon>Viridiplantae</taxon>
        <taxon>Streptophyta</taxon>
        <taxon>Embryophyta</taxon>
        <taxon>Tracheophyta</taxon>
        <taxon>Spermatophyta</taxon>
        <taxon>Magnoliopsida</taxon>
        <taxon>eudicotyledons</taxon>
        <taxon>Gunneridae</taxon>
        <taxon>Pentapetalae</taxon>
        <taxon>rosids</taxon>
        <taxon>fabids</taxon>
        <taxon>Fabales</taxon>
        <taxon>Fabaceae</taxon>
        <taxon>Papilionoideae</taxon>
        <taxon>50 kb inversion clade</taxon>
        <taxon>NPAAA clade</taxon>
        <taxon>indigoferoid/millettioid clade</taxon>
        <taxon>Phaseoleae</taxon>
        <taxon>Vigna</taxon>
    </lineage>
</organism>
<keyword evidence="3" id="KW-1185">Reference proteome</keyword>
<name>A0A4D6M6L0_VIGUN</name>